<protein>
    <recommendedName>
        <fullName evidence="5">Protein FAM98A</fullName>
    </recommendedName>
</protein>
<dbReference type="AlphaFoldDB" id="A0AA85JJI8"/>
<reference evidence="4" key="2">
    <citation type="submission" date="2023-11" db="UniProtKB">
        <authorList>
            <consortium name="WormBaseParasite"/>
        </authorList>
    </citation>
    <scope>IDENTIFICATION</scope>
</reference>
<feature type="compositionally biased region" description="Basic and acidic residues" evidence="2">
    <location>
        <begin position="354"/>
        <end position="363"/>
    </location>
</feature>
<sequence>MTKKAKSDIAERLKVVGVKCDWGTVLEKDNEFSSVTSDLVFEIGRAHCVSSNVHTITEEYDYENFVNNLEKFLSAYGCPYVALTEGSVSERYSSAANRALLLQYLCSEVMTTRQMSKVNSGNKQTNGNHSMEVETSEDLEILTWMHRAFVALGLTIPPDGTASSLIYSSFQKGISDSLSRCPPNHMGKSVIPLTGISDRQWSQISRIAALLQQQYASRQSTLLKRLDVTVQSFKWSDKAKSNLDNITAVYNPIRGKMGQIPYPGIPEVLAVRDNMILRIEKTSGASSRRYTSCDLNKILIGRVPDRGGRAWELEPPPPEMPAFKQRQPDSGGGGQRGGRGGGGFGDNPGGHRGGYGDRGRGRGDGGYGGGGYGRGGIGNERRSDIGNSGRGGSGGFTQGYQMHGQPTPYMGGGGGGGGYIADPYQMAVTNQQMSGLTLFEPGLSVGPQQNFVFQVRDHNIVLSSSIHYSLVDLSNCFCFPTHENVKPVCEAEECDAYLSVSV</sequence>
<evidence type="ECO:0000256" key="1">
    <source>
        <dbReference type="ARBA" id="ARBA00007218"/>
    </source>
</evidence>
<name>A0AA85JJI8_TRIRE</name>
<feature type="region of interest" description="Disordered" evidence="2">
    <location>
        <begin position="307"/>
        <end position="405"/>
    </location>
</feature>
<feature type="compositionally biased region" description="Gly residues" evidence="2">
    <location>
        <begin position="364"/>
        <end position="378"/>
    </location>
</feature>
<evidence type="ECO:0000313" key="3">
    <source>
        <dbReference type="Proteomes" id="UP000050795"/>
    </source>
</evidence>
<feature type="compositionally biased region" description="Gly residues" evidence="2">
    <location>
        <begin position="388"/>
        <end position="397"/>
    </location>
</feature>
<evidence type="ECO:0000256" key="2">
    <source>
        <dbReference type="SAM" id="MobiDB-lite"/>
    </source>
</evidence>
<dbReference type="GO" id="GO:0072669">
    <property type="term" value="C:tRNA-splicing ligase complex"/>
    <property type="evidence" value="ECO:0007669"/>
    <property type="project" value="TreeGrafter"/>
</dbReference>
<feature type="compositionally biased region" description="Gly residues" evidence="2">
    <location>
        <begin position="330"/>
        <end position="353"/>
    </location>
</feature>
<comment type="similarity">
    <text evidence="1">Belongs to the FAM98 family.</text>
</comment>
<evidence type="ECO:0008006" key="5">
    <source>
        <dbReference type="Google" id="ProtNLM"/>
    </source>
</evidence>
<dbReference type="Pfam" id="PF10239">
    <property type="entry name" value="DUF2465"/>
    <property type="match status" value="1"/>
</dbReference>
<dbReference type="PANTHER" id="PTHR31353">
    <property type="entry name" value="FAM98"/>
    <property type="match status" value="1"/>
</dbReference>
<accession>A0AA85JJI8</accession>
<dbReference type="WBParaSite" id="TREG1_24020.6">
    <property type="protein sequence ID" value="TREG1_24020.6"/>
    <property type="gene ID" value="TREG1_24020"/>
</dbReference>
<reference evidence="3" key="1">
    <citation type="submission" date="2022-06" db="EMBL/GenBank/DDBJ databases">
        <authorList>
            <person name="Berger JAMES D."/>
            <person name="Berger JAMES D."/>
        </authorList>
    </citation>
    <scope>NUCLEOTIDE SEQUENCE [LARGE SCALE GENOMIC DNA]</scope>
</reference>
<organism evidence="3 4">
    <name type="scientific">Trichobilharzia regenti</name>
    <name type="common">Nasal bird schistosome</name>
    <dbReference type="NCBI Taxonomy" id="157069"/>
    <lineage>
        <taxon>Eukaryota</taxon>
        <taxon>Metazoa</taxon>
        <taxon>Spiralia</taxon>
        <taxon>Lophotrochozoa</taxon>
        <taxon>Platyhelminthes</taxon>
        <taxon>Trematoda</taxon>
        <taxon>Digenea</taxon>
        <taxon>Strigeidida</taxon>
        <taxon>Schistosomatoidea</taxon>
        <taxon>Schistosomatidae</taxon>
        <taxon>Trichobilharzia</taxon>
    </lineage>
</organism>
<dbReference type="InterPro" id="IPR018797">
    <property type="entry name" value="FAM98"/>
</dbReference>
<dbReference type="Proteomes" id="UP000050795">
    <property type="component" value="Unassembled WGS sequence"/>
</dbReference>
<keyword evidence="3" id="KW-1185">Reference proteome</keyword>
<dbReference type="PANTHER" id="PTHR31353:SF1">
    <property type="entry name" value="PROTEIN FAM98B"/>
    <property type="match status" value="1"/>
</dbReference>
<proteinExistence type="inferred from homology"/>
<evidence type="ECO:0000313" key="4">
    <source>
        <dbReference type="WBParaSite" id="TREG1_24020.6"/>
    </source>
</evidence>